<sequence length="48" mass="5118">MPAAKTITSNTNQDLSGDKQVVPYFWIKAIAAAVSGGAIPGIIFYFLM</sequence>
<reference evidence="3" key="1">
    <citation type="submission" date="2020-02" db="EMBL/GenBank/DDBJ databases">
        <title>Genomic and physiological characterization of two novel Nitrospinaceae genera.</title>
        <authorList>
            <person name="Mueller A.J."/>
            <person name="Jung M.-Y."/>
            <person name="Strachan C.R."/>
            <person name="Herbold C.W."/>
            <person name="Kirkegaard R.H."/>
            <person name="Daims H."/>
        </authorList>
    </citation>
    <scope>NUCLEOTIDE SEQUENCE [LARGE SCALE GENOMIC DNA]</scope>
</reference>
<keyword evidence="1" id="KW-0812">Transmembrane</keyword>
<name>A0A7T0C483_9BACT</name>
<evidence type="ECO:0000313" key="3">
    <source>
        <dbReference type="Proteomes" id="UP000594464"/>
    </source>
</evidence>
<keyword evidence="1" id="KW-0472">Membrane</keyword>
<accession>A0A7T0C483</accession>
<dbReference type="EMBL" id="CP048620">
    <property type="protein sequence ID" value="QPJ66231.1"/>
    <property type="molecule type" value="Genomic_DNA"/>
</dbReference>
<proteinExistence type="predicted"/>
<evidence type="ECO:0000256" key="1">
    <source>
        <dbReference type="SAM" id="Phobius"/>
    </source>
</evidence>
<dbReference type="Proteomes" id="UP000594464">
    <property type="component" value="Chromosome"/>
</dbReference>
<gene>
    <name evidence="2" type="ORF">G3M78_12840</name>
</gene>
<dbReference type="AlphaFoldDB" id="A0A7T0C483"/>
<protein>
    <submittedName>
        <fullName evidence="2">Uncharacterized protein</fullName>
    </submittedName>
</protein>
<evidence type="ECO:0000313" key="2">
    <source>
        <dbReference type="EMBL" id="QPJ66231.1"/>
    </source>
</evidence>
<organism evidence="2 3">
    <name type="scientific">Candidatus Nitrohelix vancouverensis</name>
    <dbReference type="NCBI Taxonomy" id="2705534"/>
    <lineage>
        <taxon>Bacteria</taxon>
        <taxon>Pseudomonadati</taxon>
        <taxon>Nitrospinota/Tectimicrobiota group</taxon>
        <taxon>Nitrospinota</taxon>
        <taxon>Nitrospinia</taxon>
        <taxon>Nitrospinales</taxon>
        <taxon>Nitrospinaceae</taxon>
        <taxon>Candidatus Nitrohelix</taxon>
    </lineage>
</organism>
<keyword evidence="1" id="KW-1133">Transmembrane helix</keyword>
<dbReference type="KEGG" id="nva:G3M78_12840"/>
<feature type="transmembrane region" description="Helical" evidence="1">
    <location>
        <begin position="25"/>
        <end position="47"/>
    </location>
</feature>